<evidence type="ECO:0000259" key="1">
    <source>
        <dbReference type="Pfam" id="PF13471"/>
    </source>
</evidence>
<organism evidence="2 3">
    <name type="scientific">Streptomyces armeniacus</name>
    <dbReference type="NCBI Taxonomy" id="83291"/>
    <lineage>
        <taxon>Bacteria</taxon>
        <taxon>Bacillati</taxon>
        <taxon>Actinomycetota</taxon>
        <taxon>Actinomycetes</taxon>
        <taxon>Kitasatosporales</taxon>
        <taxon>Streptomycetaceae</taxon>
        <taxon>Streptomyces</taxon>
    </lineage>
</organism>
<dbReference type="InterPro" id="IPR032708">
    <property type="entry name" value="McjB_C"/>
</dbReference>
<gene>
    <name evidence="2" type="ORF">DVA86_18665</name>
</gene>
<dbReference type="Pfam" id="PF13471">
    <property type="entry name" value="Transglut_core3"/>
    <property type="match status" value="1"/>
</dbReference>
<feature type="domain" description="Microcin J25-processing protein McjB C-terminal" evidence="1">
    <location>
        <begin position="88"/>
        <end position="178"/>
    </location>
</feature>
<sequence length="214" mass="22816">MFPRPGESSEVKHFSGPHDGVLAELRHAVRTRRRNEQAVRSIVLGDREPHPELSVRSAELPAAVRDYLRFGRAFTSGGLPRVLAALPGPNVRKRARGGSGPATVFWARDAAWRAQGLARSLAGRHLCLHEAIGVCAALRGLGFAVDIVIGYPTVESEHTEGELHAWPAIGDEPVIERSSGFEASHVELIRYPEPAGVVTSAGAVTSADAGAVCP</sequence>
<reference evidence="2 3" key="1">
    <citation type="submission" date="2018-07" db="EMBL/GenBank/DDBJ databases">
        <title>Draft genome of the type strain Streptomyces armeniacus ATCC 15676.</title>
        <authorList>
            <person name="Labana P."/>
            <person name="Gosse J.T."/>
            <person name="Boddy C.N."/>
        </authorList>
    </citation>
    <scope>NUCLEOTIDE SEQUENCE [LARGE SCALE GENOMIC DNA]</scope>
    <source>
        <strain evidence="2 3">ATCC 15676</strain>
    </source>
</reference>
<evidence type="ECO:0000313" key="3">
    <source>
        <dbReference type="Proteomes" id="UP000254425"/>
    </source>
</evidence>
<dbReference type="AlphaFoldDB" id="A0A345XRV3"/>
<proteinExistence type="predicted"/>
<dbReference type="EMBL" id="CP031320">
    <property type="protein sequence ID" value="AXK34369.1"/>
    <property type="molecule type" value="Genomic_DNA"/>
</dbReference>
<keyword evidence="3" id="KW-1185">Reference proteome</keyword>
<dbReference type="Proteomes" id="UP000254425">
    <property type="component" value="Chromosome"/>
</dbReference>
<name>A0A345XRV3_9ACTN</name>
<protein>
    <recommendedName>
        <fullName evidence="1">Microcin J25-processing protein McjB C-terminal domain-containing protein</fullName>
    </recommendedName>
</protein>
<evidence type="ECO:0000313" key="2">
    <source>
        <dbReference type="EMBL" id="AXK34369.1"/>
    </source>
</evidence>
<accession>A0A345XRV3</accession>
<dbReference type="KEGG" id="sarm:DVA86_18665"/>